<keyword evidence="2" id="KW-0732">Signal</keyword>
<dbReference type="InterPro" id="IPR052728">
    <property type="entry name" value="O2_lipid_transport_reg"/>
</dbReference>
<sequence length="764" mass="85267">MQWLFLFALCSVVASGRTAAVSVALSKLPTMLDEIRYLTRMDAAQLESLFKAAGLASLGRMIVANWNHTISSQQSNVGFPVPTMSAQCFSDLLLFAATLRELFVAEMPQYASSHPLKFISWSLKVVDAFGKAPSGFLYGNVWMLGSYDQCVKISQHIKEQDRFWEGQYCRYDMKFFQDVVQPSSSSLQSKGKCYDVSLKYGACLPSSCSTHDAQMLGQLLNATLGGVGCELGVTCHRGDENADGAFAVLLTTSFLIVVAFLLFFATLYDYYVVQAERGSPLKAVDGDSDAAALVDSGTPGSHNLAKQLPGNDKQSCTFLNVLLAFSLYTNTRKVITTVQPAGQLTCLNGIRVLSMLWIIFGHSYYWAIPYLNNIVYAYELPENVFNQILLNGSLSVDSFFFLGATLLAFVWMKKLKNKTALTRSPLFWVQYLAHRYLRVTPVYLIVLVVYAVLVPKATDGPMWGGRGGFNSDNCAASWWTNVLYVNNFFHLNNPCMSWTWYLAADMQYFILSAPLLVLFLNRELIAITVTVMLIVASAVVQIVLRMQNPSWPPIAIFSVNPKQFEILNAYWEAVYVKPYTRCGPFLVGLLFGYYMHKVKLSVKMSKPVVVLGWLTCTGAAVGLLFGLQEYSRHYEIDYAGMLIYAGFSRTIWAMVLAWISLACTTGYGGPINDFLSWKVWIPLSRLTYCLYLVHPILIQAIYASQSKPIHFSGHYQMVHYFFGHLVLSIIIAFVTSVSFEMPIASIEPLIFGHHPKKGTDAGET</sequence>
<evidence type="ECO:0000256" key="2">
    <source>
        <dbReference type="SAM" id="SignalP"/>
    </source>
</evidence>
<accession>A0A5S6R5D4</accession>
<dbReference type="InterPro" id="IPR006621">
    <property type="entry name" value="Nose-resist-to-fluoxetine_N"/>
</dbReference>
<feature type="transmembrane region" description="Helical" evidence="1">
    <location>
        <begin position="245"/>
        <end position="268"/>
    </location>
</feature>
<evidence type="ECO:0000259" key="3">
    <source>
        <dbReference type="SMART" id="SM00703"/>
    </source>
</evidence>
<feature type="transmembrane region" description="Helical" evidence="1">
    <location>
        <begin position="647"/>
        <end position="667"/>
    </location>
</feature>
<feature type="transmembrane region" description="Helical" evidence="1">
    <location>
        <begin position="433"/>
        <end position="453"/>
    </location>
</feature>
<dbReference type="GO" id="GO:0016747">
    <property type="term" value="F:acyltransferase activity, transferring groups other than amino-acyl groups"/>
    <property type="evidence" value="ECO:0007669"/>
    <property type="project" value="InterPro"/>
</dbReference>
<keyword evidence="4" id="KW-1185">Reference proteome</keyword>
<feature type="signal peptide" evidence="2">
    <location>
        <begin position="1"/>
        <end position="20"/>
    </location>
</feature>
<keyword evidence="1" id="KW-0472">Membrane</keyword>
<reference evidence="5" key="1">
    <citation type="submission" date="2019-12" db="UniProtKB">
        <authorList>
            <consortium name="WormBaseParasite"/>
        </authorList>
    </citation>
    <scope>IDENTIFICATION</scope>
</reference>
<feature type="transmembrane region" description="Helical" evidence="1">
    <location>
        <begin position="349"/>
        <end position="368"/>
    </location>
</feature>
<feature type="transmembrane region" description="Helical" evidence="1">
    <location>
        <begin position="717"/>
        <end position="739"/>
    </location>
</feature>
<feature type="transmembrane region" description="Helical" evidence="1">
    <location>
        <begin position="388"/>
        <end position="412"/>
    </location>
</feature>
<keyword evidence="1" id="KW-0812">Transmembrane</keyword>
<dbReference type="WBParaSite" id="TMUE_3000014422.1">
    <property type="protein sequence ID" value="TMUE_3000014422.1"/>
    <property type="gene ID" value="WBGene00292870"/>
</dbReference>
<name>A0A5S6R5D4_TRIMR</name>
<feature type="transmembrane region" description="Helical" evidence="1">
    <location>
        <begin position="498"/>
        <end position="517"/>
    </location>
</feature>
<dbReference type="Proteomes" id="UP000046395">
    <property type="component" value="Unassembled WGS sequence"/>
</dbReference>
<proteinExistence type="predicted"/>
<feature type="transmembrane region" description="Helical" evidence="1">
    <location>
        <begin position="608"/>
        <end position="627"/>
    </location>
</feature>
<feature type="transmembrane region" description="Helical" evidence="1">
    <location>
        <begin position="524"/>
        <end position="544"/>
    </location>
</feature>
<dbReference type="Pfam" id="PF20146">
    <property type="entry name" value="NRF"/>
    <property type="match status" value="1"/>
</dbReference>
<evidence type="ECO:0000313" key="4">
    <source>
        <dbReference type="Proteomes" id="UP000046395"/>
    </source>
</evidence>
<dbReference type="AlphaFoldDB" id="A0A5S6R5D4"/>
<feature type="chain" id="PRO_5024404837" evidence="2">
    <location>
        <begin position="21"/>
        <end position="764"/>
    </location>
</feature>
<dbReference type="SMART" id="SM00703">
    <property type="entry name" value="NRF"/>
    <property type="match status" value="1"/>
</dbReference>
<feature type="domain" description="Nose resistant-to-fluoxetine protein N-terminal" evidence="3">
    <location>
        <begin position="85"/>
        <end position="235"/>
    </location>
</feature>
<dbReference type="PANTHER" id="PTHR11161">
    <property type="entry name" value="O-ACYLTRANSFERASE"/>
    <property type="match status" value="1"/>
</dbReference>
<evidence type="ECO:0000256" key="1">
    <source>
        <dbReference type="SAM" id="Phobius"/>
    </source>
</evidence>
<keyword evidence="1" id="KW-1133">Transmembrane helix</keyword>
<dbReference type="InterPro" id="IPR002656">
    <property type="entry name" value="Acyl_transf_3_dom"/>
</dbReference>
<evidence type="ECO:0000313" key="5">
    <source>
        <dbReference type="WBParaSite" id="TMUE_3000014422.1"/>
    </source>
</evidence>
<dbReference type="PANTHER" id="PTHR11161:SF0">
    <property type="entry name" value="O-ACYLTRANSFERASE LIKE PROTEIN"/>
    <property type="match status" value="1"/>
</dbReference>
<dbReference type="Pfam" id="PF01757">
    <property type="entry name" value="Acyl_transf_3"/>
    <property type="match status" value="1"/>
</dbReference>
<protein>
    <submittedName>
        <fullName evidence="5">NRF domain-containing protein</fullName>
    </submittedName>
</protein>
<feature type="transmembrane region" description="Helical" evidence="1">
    <location>
        <begin position="688"/>
        <end position="705"/>
    </location>
</feature>
<organism evidence="4 5">
    <name type="scientific">Trichuris muris</name>
    <name type="common">Mouse whipworm</name>
    <dbReference type="NCBI Taxonomy" id="70415"/>
    <lineage>
        <taxon>Eukaryota</taxon>
        <taxon>Metazoa</taxon>
        <taxon>Ecdysozoa</taxon>
        <taxon>Nematoda</taxon>
        <taxon>Enoplea</taxon>
        <taxon>Dorylaimia</taxon>
        <taxon>Trichinellida</taxon>
        <taxon>Trichuridae</taxon>
        <taxon>Trichuris</taxon>
    </lineage>
</organism>